<keyword evidence="3" id="KW-1185">Reference proteome</keyword>
<evidence type="ECO:0000313" key="3">
    <source>
        <dbReference type="Proteomes" id="UP000193411"/>
    </source>
</evidence>
<proteinExistence type="predicted"/>
<reference evidence="2 3" key="1">
    <citation type="submission" date="2016-07" db="EMBL/GenBank/DDBJ databases">
        <title>Pervasive Adenine N6-methylation of Active Genes in Fungi.</title>
        <authorList>
            <consortium name="DOE Joint Genome Institute"/>
            <person name="Mondo S.J."/>
            <person name="Dannebaum R.O."/>
            <person name="Kuo R.C."/>
            <person name="Labutti K."/>
            <person name="Haridas S."/>
            <person name="Kuo A."/>
            <person name="Salamov A."/>
            <person name="Ahrendt S.R."/>
            <person name="Lipzen A."/>
            <person name="Sullivan W."/>
            <person name="Andreopoulos W.B."/>
            <person name="Clum A."/>
            <person name="Lindquist E."/>
            <person name="Daum C."/>
            <person name="Ramamoorthy G.K."/>
            <person name="Gryganskyi A."/>
            <person name="Culley D."/>
            <person name="Magnuson J.K."/>
            <person name="James T.Y."/>
            <person name="O'Malley M.A."/>
            <person name="Stajich J.E."/>
            <person name="Spatafora J.W."/>
            <person name="Visel A."/>
            <person name="Grigoriev I.V."/>
        </authorList>
    </citation>
    <scope>NUCLEOTIDE SEQUENCE [LARGE SCALE GENOMIC DNA]</scope>
    <source>
        <strain evidence="2 3">PL171</strain>
    </source>
</reference>
<gene>
    <name evidence="2" type="ORF">BCR44DRAFT_384350</name>
</gene>
<dbReference type="Proteomes" id="UP000193411">
    <property type="component" value="Unassembled WGS sequence"/>
</dbReference>
<comment type="caution">
    <text evidence="2">The sequence shown here is derived from an EMBL/GenBank/DDBJ whole genome shotgun (WGS) entry which is preliminary data.</text>
</comment>
<accession>A0A1Y2HX86</accession>
<name>A0A1Y2HX86_9FUNG</name>
<evidence type="ECO:0000256" key="1">
    <source>
        <dbReference type="SAM" id="MobiDB-lite"/>
    </source>
</evidence>
<dbReference type="EMBL" id="MCFL01000006">
    <property type="protein sequence ID" value="ORZ39208.1"/>
    <property type="molecule type" value="Genomic_DNA"/>
</dbReference>
<dbReference type="AlphaFoldDB" id="A0A1Y2HX86"/>
<sequence>MPRLDPGIASFPAADTTNDVQAPHPTHALTVTQSALPAIPPILAAQLGQFIARRDLATPSPGGTRNAPRTNPMLPPAWTAMAVLESPRDAIRAHIFARSHVLISAGAIQVTGALGSEAYRETSGSGHVCMGAHQASVQNGAHIITALGL</sequence>
<evidence type="ECO:0000313" key="2">
    <source>
        <dbReference type="EMBL" id="ORZ39208.1"/>
    </source>
</evidence>
<organism evidence="2 3">
    <name type="scientific">Catenaria anguillulae PL171</name>
    <dbReference type="NCBI Taxonomy" id="765915"/>
    <lineage>
        <taxon>Eukaryota</taxon>
        <taxon>Fungi</taxon>
        <taxon>Fungi incertae sedis</taxon>
        <taxon>Blastocladiomycota</taxon>
        <taxon>Blastocladiomycetes</taxon>
        <taxon>Blastocladiales</taxon>
        <taxon>Catenariaceae</taxon>
        <taxon>Catenaria</taxon>
    </lineage>
</organism>
<feature type="region of interest" description="Disordered" evidence="1">
    <location>
        <begin position="1"/>
        <end position="20"/>
    </location>
</feature>
<protein>
    <submittedName>
        <fullName evidence="2">Uncharacterized protein</fullName>
    </submittedName>
</protein>